<keyword evidence="4 6" id="KW-1133">Transmembrane helix</keyword>
<feature type="transmembrane region" description="Helical" evidence="6">
    <location>
        <begin position="157"/>
        <end position="178"/>
    </location>
</feature>
<feature type="transmembrane region" description="Helical" evidence="6">
    <location>
        <begin position="127"/>
        <end position="145"/>
    </location>
</feature>
<feature type="transmembrane region" description="Helical" evidence="6">
    <location>
        <begin position="12"/>
        <end position="33"/>
    </location>
</feature>
<evidence type="ECO:0000256" key="1">
    <source>
        <dbReference type="ARBA" id="ARBA00004651"/>
    </source>
</evidence>
<evidence type="ECO:0000256" key="3">
    <source>
        <dbReference type="ARBA" id="ARBA00022692"/>
    </source>
</evidence>
<dbReference type="InterPro" id="IPR022791">
    <property type="entry name" value="L-PG_synthase/AglD"/>
</dbReference>
<evidence type="ECO:0000256" key="4">
    <source>
        <dbReference type="ARBA" id="ARBA00022989"/>
    </source>
</evidence>
<keyword evidence="5 6" id="KW-0472">Membrane</keyword>
<gene>
    <name evidence="7" type="ORF">ENW55_02625</name>
</gene>
<reference evidence="7" key="1">
    <citation type="journal article" date="2020" name="mSystems">
        <title>Genome- and Community-Level Interaction Insights into Carbon Utilization and Element Cycling Functions of Hydrothermarchaeota in Hydrothermal Sediment.</title>
        <authorList>
            <person name="Zhou Z."/>
            <person name="Liu Y."/>
            <person name="Xu W."/>
            <person name="Pan J."/>
            <person name="Luo Z.H."/>
            <person name="Li M."/>
        </authorList>
    </citation>
    <scope>NUCLEOTIDE SEQUENCE [LARGE SCALE GENOMIC DNA]</scope>
    <source>
        <strain evidence="7">SpSt-86</strain>
    </source>
</reference>
<sequence>MAKKLSNLTKATLILLASLLIVFLIAGFTDLRATLDAMKRISFEWIFAILLLVLSDWFSETLTVWLFARSYKAKVSLIYLFKNTLVGRFFSAITPFSTGGQPAQIAFLGKRGVEYGQATAMLVSRFLFYQIVVTGASVFGLMRAYSMFAKRISNLALLAFFGFALNGFVLFLLLLFTLNKSLAEKTISKISKFLVSLRIVKRKEYFQQKLLEQTKLFHDCMARSVKNPLVTVFALLIALLEVVAKISVTYSVARSLGIATRYFDIVVTQLVVFLIASFVPTPGATGASEGVYTLFFKYLFGSKTVAALLIWRFFTYYLNIIVGGLTTAHELGQMKTEKS</sequence>
<proteinExistence type="predicted"/>
<keyword evidence="2" id="KW-1003">Cell membrane</keyword>
<feature type="transmembrane region" description="Helical" evidence="6">
    <location>
        <begin position="229"/>
        <end position="250"/>
    </location>
</feature>
<dbReference type="Pfam" id="PF03706">
    <property type="entry name" value="LPG_synthase_TM"/>
    <property type="match status" value="1"/>
</dbReference>
<dbReference type="NCBIfam" id="TIGR00374">
    <property type="entry name" value="flippase-like domain"/>
    <property type="match status" value="1"/>
</dbReference>
<name>A0A832I9H7_9THEM</name>
<evidence type="ECO:0000256" key="5">
    <source>
        <dbReference type="ARBA" id="ARBA00023136"/>
    </source>
</evidence>
<feature type="transmembrane region" description="Helical" evidence="6">
    <location>
        <begin position="262"/>
        <end position="279"/>
    </location>
</feature>
<dbReference type="GO" id="GO:0005886">
    <property type="term" value="C:plasma membrane"/>
    <property type="evidence" value="ECO:0007669"/>
    <property type="project" value="UniProtKB-SubCell"/>
</dbReference>
<evidence type="ECO:0000256" key="2">
    <source>
        <dbReference type="ARBA" id="ARBA00022475"/>
    </source>
</evidence>
<comment type="subcellular location">
    <subcellularLocation>
        <location evidence="1">Cell membrane</location>
        <topology evidence="1">Multi-pass membrane protein</topology>
    </subcellularLocation>
</comment>
<dbReference type="EMBL" id="DTKQ01000022">
    <property type="protein sequence ID" value="HGZ78862.1"/>
    <property type="molecule type" value="Genomic_DNA"/>
</dbReference>
<organism evidence="7">
    <name type="scientific">Pseudothermotoga hypogea</name>
    <dbReference type="NCBI Taxonomy" id="57487"/>
    <lineage>
        <taxon>Bacteria</taxon>
        <taxon>Thermotogati</taxon>
        <taxon>Thermotogota</taxon>
        <taxon>Thermotogae</taxon>
        <taxon>Thermotogales</taxon>
        <taxon>Thermotogaceae</taxon>
        <taxon>Pseudothermotoga</taxon>
    </lineage>
</organism>
<evidence type="ECO:0000313" key="7">
    <source>
        <dbReference type="EMBL" id="HGZ78862.1"/>
    </source>
</evidence>
<dbReference type="AlphaFoldDB" id="A0A832I9H7"/>
<feature type="transmembrane region" description="Helical" evidence="6">
    <location>
        <begin position="89"/>
        <end position="107"/>
    </location>
</feature>
<feature type="transmembrane region" description="Helical" evidence="6">
    <location>
        <begin position="45"/>
        <end position="68"/>
    </location>
</feature>
<accession>A0A832I9H7</accession>
<dbReference type="PANTHER" id="PTHR37693">
    <property type="entry name" value="PHOSPHATIDYLGLYCEROL LYSYLTRANSFERASE"/>
    <property type="match status" value="1"/>
</dbReference>
<comment type="caution">
    <text evidence="7">The sequence shown here is derived from an EMBL/GenBank/DDBJ whole genome shotgun (WGS) entry which is preliminary data.</text>
</comment>
<evidence type="ECO:0000256" key="6">
    <source>
        <dbReference type="SAM" id="Phobius"/>
    </source>
</evidence>
<dbReference type="PANTHER" id="PTHR37693:SF1">
    <property type="entry name" value="INTEGRAL MEMBRANE PROTEIN"/>
    <property type="match status" value="1"/>
</dbReference>
<keyword evidence="3 6" id="KW-0812">Transmembrane</keyword>
<protein>
    <submittedName>
        <fullName evidence="7">Flippase-like domain-containing protein</fullName>
    </submittedName>
</protein>